<feature type="domain" description="SpaA-like prealbumin fold" evidence="2">
    <location>
        <begin position="43"/>
        <end position="127"/>
    </location>
</feature>
<accession>A0A920C5P8</accession>
<dbReference type="PANTHER" id="PTHR37806">
    <property type="entry name" value="LMO0724 PROTEIN"/>
    <property type="match status" value="1"/>
</dbReference>
<comment type="caution">
    <text evidence="3">The sequence shown here is derived from an EMBL/GenBank/DDBJ whole genome shotgun (WGS) entry which is preliminary data.</text>
</comment>
<proteinExistence type="predicted"/>
<evidence type="ECO:0000259" key="2">
    <source>
        <dbReference type="Pfam" id="PF17802"/>
    </source>
</evidence>
<evidence type="ECO:0000259" key="1">
    <source>
        <dbReference type="Pfam" id="PF13529"/>
    </source>
</evidence>
<evidence type="ECO:0000313" key="3">
    <source>
        <dbReference type="EMBL" id="GIO27071.1"/>
    </source>
</evidence>
<keyword evidence="4" id="KW-1185">Reference proteome</keyword>
<dbReference type="InterPro" id="IPR039564">
    <property type="entry name" value="Peptidase_C39-like"/>
</dbReference>
<dbReference type="Pfam" id="PF13529">
    <property type="entry name" value="Peptidase_C39_2"/>
    <property type="match status" value="1"/>
</dbReference>
<protein>
    <recommendedName>
        <fullName evidence="5">Peptidase C39-like domain-containing protein</fullName>
    </recommendedName>
</protein>
<dbReference type="Gene3D" id="3.90.70.10">
    <property type="entry name" value="Cysteine proteinases"/>
    <property type="match status" value="1"/>
</dbReference>
<sequence>MKLILRNSFLLFIAFTGTILLITQGDKLYAFVHDIFDESKGVITIVNVDSHNGYPINGATFQIIDPETKQKITELITSSDGIAESEKLPLNRQYQVIQSNVVLPYQVNDETLMVELKTEKETIEFQNEISSVVTAFKRNDNNELIPTEMKLPVEATLQQPELPNGCEVTSLAAILTYYGYEADKTELADDYLPKVPFEVINGKLYGANPMEAYAGDPRSKNQGFYSYVQPIIETANQYFKSVKGAHQPMDISGSTEKELLSYILEGIPVIIWTTIDQRDPLFNYSWYIRDTDKRIDVLRNSHTVVLTGFSENQVFVMDPLKGNIAYPKKRFFEIYEMAGSHAMIIQ</sequence>
<dbReference type="Pfam" id="PF17802">
    <property type="entry name" value="SpaA"/>
    <property type="match status" value="1"/>
</dbReference>
<dbReference type="Proteomes" id="UP000676917">
    <property type="component" value="Unassembled WGS sequence"/>
</dbReference>
<feature type="domain" description="Peptidase C39-like" evidence="1">
    <location>
        <begin position="153"/>
        <end position="319"/>
    </location>
</feature>
<evidence type="ECO:0008006" key="5">
    <source>
        <dbReference type="Google" id="ProtNLM"/>
    </source>
</evidence>
<dbReference type="AlphaFoldDB" id="A0A920C5P8"/>
<dbReference type="Gene3D" id="2.60.40.10">
    <property type="entry name" value="Immunoglobulins"/>
    <property type="match status" value="1"/>
</dbReference>
<dbReference type="EMBL" id="BORP01000002">
    <property type="protein sequence ID" value="GIO27071.1"/>
    <property type="molecule type" value="Genomic_DNA"/>
</dbReference>
<dbReference type="RefSeq" id="WP_212920547.1">
    <property type="nucleotide sequence ID" value="NZ_BORP01000002.1"/>
</dbReference>
<gene>
    <name evidence="3" type="ORF">J43TS3_16820</name>
</gene>
<evidence type="ECO:0000313" key="4">
    <source>
        <dbReference type="Proteomes" id="UP000676917"/>
    </source>
</evidence>
<organism evidence="3 4">
    <name type="scientific">Ornithinibacillus bavariensis</name>
    <dbReference type="NCBI Taxonomy" id="545502"/>
    <lineage>
        <taxon>Bacteria</taxon>
        <taxon>Bacillati</taxon>
        <taxon>Bacillota</taxon>
        <taxon>Bacilli</taxon>
        <taxon>Bacillales</taxon>
        <taxon>Bacillaceae</taxon>
        <taxon>Ornithinibacillus</taxon>
    </lineage>
</organism>
<dbReference type="PANTHER" id="PTHR37806:SF1">
    <property type="entry name" value="PEPTIDASE C39-LIKE DOMAIN-CONTAINING PROTEIN"/>
    <property type="match status" value="1"/>
</dbReference>
<name>A0A920C5P8_9BACI</name>
<dbReference type="InterPro" id="IPR041033">
    <property type="entry name" value="SpaA_PFL_dom_1"/>
</dbReference>
<dbReference type="InterPro" id="IPR013783">
    <property type="entry name" value="Ig-like_fold"/>
</dbReference>
<reference evidence="3" key="1">
    <citation type="submission" date="2021-03" db="EMBL/GenBank/DDBJ databases">
        <title>Antimicrobial resistance genes in bacteria isolated from Japanese honey, and their potential for conferring macrolide and lincosamide resistance in the American foulbrood pathogen Paenibacillus larvae.</title>
        <authorList>
            <person name="Okamoto M."/>
            <person name="Kumagai M."/>
            <person name="Kanamori H."/>
            <person name="Takamatsu D."/>
        </authorList>
    </citation>
    <scope>NUCLEOTIDE SEQUENCE</scope>
    <source>
        <strain evidence="3">J43TS3</strain>
    </source>
</reference>